<dbReference type="CTD" id="10906"/>
<dbReference type="KEGG" id="spu:584347"/>
<dbReference type="InterPro" id="IPR051986">
    <property type="entry name" value="Innate_Immune_Apopt_Reg"/>
</dbReference>
<protein>
    <recommendedName>
        <fullName evidence="5">TRAFD1/XAF1 zinc finger domain-containing protein</fullName>
    </recommendedName>
</protein>
<evidence type="ECO:0000256" key="2">
    <source>
        <dbReference type="ARBA" id="ARBA00022771"/>
    </source>
</evidence>
<evidence type="ECO:0000313" key="6">
    <source>
        <dbReference type="EnsemblMetazoa" id="XP_003730828"/>
    </source>
</evidence>
<feature type="compositionally biased region" description="Low complexity" evidence="4">
    <location>
        <begin position="633"/>
        <end position="646"/>
    </location>
</feature>
<feature type="compositionally biased region" description="Polar residues" evidence="4">
    <location>
        <begin position="283"/>
        <end position="296"/>
    </location>
</feature>
<feature type="region of interest" description="Disordered" evidence="4">
    <location>
        <begin position="470"/>
        <end position="587"/>
    </location>
</feature>
<reference evidence="6" key="2">
    <citation type="submission" date="2021-01" db="UniProtKB">
        <authorList>
            <consortium name="EnsemblMetazoa"/>
        </authorList>
    </citation>
    <scope>IDENTIFICATION</scope>
</reference>
<feature type="region of interest" description="Disordered" evidence="4">
    <location>
        <begin position="378"/>
        <end position="404"/>
    </location>
</feature>
<keyword evidence="2" id="KW-0863">Zinc-finger</keyword>
<evidence type="ECO:0000313" key="7">
    <source>
        <dbReference type="Proteomes" id="UP000007110"/>
    </source>
</evidence>
<feature type="compositionally biased region" description="Low complexity" evidence="4">
    <location>
        <begin position="761"/>
        <end position="774"/>
    </location>
</feature>
<dbReference type="GO" id="GO:0008270">
    <property type="term" value="F:zinc ion binding"/>
    <property type="evidence" value="ECO:0007669"/>
    <property type="project" value="UniProtKB-KW"/>
</dbReference>
<dbReference type="Gene3D" id="3.30.40.10">
    <property type="entry name" value="Zinc/RING finger domain, C3HC4 (zinc finger)"/>
    <property type="match status" value="2"/>
</dbReference>
<sequence>MEPGATKYCTNCKREIAEGNFIMHEVHCRRNITLCTDCNEPVPRSEMEEHFEEYHKPVTCKCGETVEISKVEEHEKNDCVQRIMHCEYCELDLPFSQMAEHLNYCGSRTECCPRCQRYIQNRDRDQHEITECAFPEQKPSVPRQPLTMGSLFDDLEGYDETTYHAVANRFAFPEYVDPSDLLDESATMPSARNVNLSSSQFYSRSRDNGSGAQDANSGGRNRRQRKNQDRVQNIYKNTNQRKPVASKKKDSTKQSNTLAADQMEADRLLALSISNEDDPGLDQETTSNLDSLLSNHGNRDLDESELDLWESDRDLGSPSRRRLNSQVSQSALWDALDENVTSGEVVMAPCEFCNKAFPLDDLILHQSGCQIESLDLIRDSSPPTSVPSNNQQQTIPQGSAPAQTPVLDNLRRPNLQRLISPEPNFHYHTGSSDEGTSVMLPCEFCGALLPCEFLPHHQFHCEENVPARPNQEVESALQDLSEAPPSPRLFTRSTVGARSTIGSSLSSSTPPKNRNPSRRQEDLMLRNRFPSSGLDEADGEGKNRQSSKVKRSLGQADDVSGRAQYSRPSKNKNSNRTGKSGGVKENDVDDYLANDVHYVGSHYTGTTLPLKASNKEPRTKPVSKKFTNSDYANDNLSSNTTSKSNTPAARTFNNNNKKRTERQDSFHETLSQFDNDALLTREDRGYVGSVKKANSGKTPNKGAFNTERTAGATGYVPSFATDSNRMKKTTNSNSVRLAPSFPVPTNSVRRVPVGNGAGLEPAISSGISSRPRGSTNKTSAKTRPKATRRPSSPS</sequence>
<dbReference type="InParanoid" id="A0A7M7GI30"/>
<dbReference type="PANTHER" id="PTHR16295">
    <property type="entry name" value="TRAF-TYPE ZINC FINGER PROTEIN-RELATED"/>
    <property type="match status" value="1"/>
</dbReference>
<accession>A0A7M7GI30</accession>
<feature type="region of interest" description="Disordered" evidence="4">
    <location>
        <begin position="604"/>
        <end position="665"/>
    </location>
</feature>
<feature type="compositionally biased region" description="Polar residues" evidence="4">
    <location>
        <begin position="566"/>
        <end position="578"/>
    </location>
</feature>
<feature type="compositionally biased region" description="Polar residues" evidence="4">
    <location>
        <begin position="381"/>
        <end position="402"/>
    </location>
</feature>
<feature type="region of interest" description="Disordered" evidence="4">
    <location>
        <begin position="689"/>
        <end position="709"/>
    </location>
</feature>
<dbReference type="Proteomes" id="UP000007110">
    <property type="component" value="Unassembled WGS sequence"/>
</dbReference>
<dbReference type="InterPro" id="IPR049439">
    <property type="entry name" value="TRAFD1-XIAF1_Znf"/>
</dbReference>
<dbReference type="EnsemblMetazoa" id="XM_003730780">
    <property type="protein sequence ID" value="XP_003730828"/>
    <property type="gene ID" value="LOC584347"/>
</dbReference>
<reference evidence="7" key="1">
    <citation type="submission" date="2015-02" db="EMBL/GenBank/DDBJ databases">
        <title>Genome sequencing for Strongylocentrotus purpuratus.</title>
        <authorList>
            <person name="Murali S."/>
            <person name="Liu Y."/>
            <person name="Vee V."/>
            <person name="English A."/>
            <person name="Wang M."/>
            <person name="Skinner E."/>
            <person name="Han Y."/>
            <person name="Muzny D.M."/>
            <person name="Worley K.C."/>
            <person name="Gibbs R.A."/>
        </authorList>
    </citation>
    <scope>NUCLEOTIDE SEQUENCE</scope>
</reference>
<evidence type="ECO:0000259" key="5">
    <source>
        <dbReference type="Pfam" id="PF21366"/>
    </source>
</evidence>
<dbReference type="PANTHER" id="PTHR16295:SF10">
    <property type="entry name" value="EXPRESSED PROTEIN"/>
    <property type="match status" value="1"/>
</dbReference>
<feature type="domain" description="TRAFD1/XAF1 zinc finger" evidence="5">
    <location>
        <begin position="91"/>
        <end position="128"/>
    </location>
</feature>
<name>A0A7M7GI30_STRPU</name>
<dbReference type="InterPro" id="IPR013083">
    <property type="entry name" value="Znf_RING/FYVE/PHD"/>
</dbReference>
<evidence type="ECO:0000256" key="1">
    <source>
        <dbReference type="ARBA" id="ARBA00022723"/>
    </source>
</evidence>
<dbReference type="Pfam" id="PF21366">
    <property type="entry name" value="TRAFD1-XIAF1_ZnF"/>
    <property type="match status" value="1"/>
</dbReference>
<keyword evidence="1" id="KW-0479">Metal-binding</keyword>
<dbReference type="OrthoDB" id="193703at2759"/>
<dbReference type="GO" id="GO:0005739">
    <property type="term" value="C:mitochondrion"/>
    <property type="evidence" value="ECO:0000318"/>
    <property type="project" value="GO_Central"/>
</dbReference>
<organism evidence="6 7">
    <name type="scientific">Strongylocentrotus purpuratus</name>
    <name type="common">Purple sea urchin</name>
    <dbReference type="NCBI Taxonomy" id="7668"/>
    <lineage>
        <taxon>Eukaryota</taxon>
        <taxon>Metazoa</taxon>
        <taxon>Echinodermata</taxon>
        <taxon>Eleutherozoa</taxon>
        <taxon>Echinozoa</taxon>
        <taxon>Echinoidea</taxon>
        <taxon>Euechinoidea</taxon>
        <taxon>Echinacea</taxon>
        <taxon>Camarodonta</taxon>
        <taxon>Echinidea</taxon>
        <taxon>Strongylocentrotidae</taxon>
        <taxon>Strongylocentrotus</taxon>
    </lineage>
</organism>
<feature type="compositionally biased region" description="Polar residues" evidence="4">
    <location>
        <begin position="491"/>
        <end position="502"/>
    </location>
</feature>
<feature type="region of interest" description="Disordered" evidence="4">
    <location>
        <begin position="723"/>
        <end position="794"/>
    </location>
</feature>
<feature type="region of interest" description="Disordered" evidence="4">
    <location>
        <begin position="275"/>
        <end position="299"/>
    </location>
</feature>
<feature type="compositionally biased region" description="Polar residues" evidence="4">
    <location>
        <begin position="200"/>
        <end position="219"/>
    </location>
</feature>
<proteinExistence type="predicted"/>
<feature type="compositionally biased region" description="Polar residues" evidence="4">
    <location>
        <begin position="230"/>
        <end position="241"/>
    </location>
</feature>
<dbReference type="FunCoup" id="A0A7M7GI30">
    <property type="interactions" value="922"/>
</dbReference>
<evidence type="ECO:0000256" key="4">
    <source>
        <dbReference type="SAM" id="MobiDB-lite"/>
    </source>
</evidence>
<feature type="region of interest" description="Disordered" evidence="4">
    <location>
        <begin position="200"/>
        <end position="257"/>
    </location>
</feature>
<dbReference type="AlphaFoldDB" id="A0A7M7GI30"/>
<evidence type="ECO:0000256" key="3">
    <source>
        <dbReference type="ARBA" id="ARBA00022833"/>
    </source>
</evidence>
<dbReference type="RefSeq" id="XP_003730828.2">
    <property type="nucleotide sequence ID" value="XM_003730780.3"/>
</dbReference>
<keyword evidence="7" id="KW-1185">Reference proteome</keyword>
<keyword evidence="3" id="KW-0862">Zinc</keyword>
<dbReference type="GeneID" id="584347"/>